<reference evidence="1" key="1">
    <citation type="journal article" date="2023" name="Plant J.">
        <title>The genome of the king protea, Protea cynaroides.</title>
        <authorList>
            <person name="Chang J."/>
            <person name="Duong T.A."/>
            <person name="Schoeman C."/>
            <person name="Ma X."/>
            <person name="Roodt D."/>
            <person name="Barker N."/>
            <person name="Li Z."/>
            <person name="Van de Peer Y."/>
            <person name="Mizrachi E."/>
        </authorList>
    </citation>
    <scope>NUCLEOTIDE SEQUENCE</scope>
    <source>
        <tissue evidence="1">Young leaves</tissue>
    </source>
</reference>
<dbReference type="EMBL" id="JAMYWD010000003">
    <property type="protein sequence ID" value="KAJ4975945.1"/>
    <property type="molecule type" value="Genomic_DNA"/>
</dbReference>
<dbReference type="AlphaFoldDB" id="A0A9Q0QY27"/>
<keyword evidence="2" id="KW-1185">Reference proteome</keyword>
<name>A0A9Q0QY27_9MAGN</name>
<accession>A0A9Q0QY27</accession>
<evidence type="ECO:0000313" key="1">
    <source>
        <dbReference type="EMBL" id="KAJ4975945.1"/>
    </source>
</evidence>
<protein>
    <submittedName>
        <fullName evidence="1">Uncharacterized protein</fullName>
    </submittedName>
</protein>
<organism evidence="1 2">
    <name type="scientific">Protea cynaroides</name>
    <dbReference type="NCBI Taxonomy" id="273540"/>
    <lineage>
        <taxon>Eukaryota</taxon>
        <taxon>Viridiplantae</taxon>
        <taxon>Streptophyta</taxon>
        <taxon>Embryophyta</taxon>
        <taxon>Tracheophyta</taxon>
        <taxon>Spermatophyta</taxon>
        <taxon>Magnoliopsida</taxon>
        <taxon>Proteales</taxon>
        <taxon>Proteaceae</taxon>
        <taxon>Protea</taxon>
    </lineage>
</organism>
<sequence>MTSRLTFPFPLWDLQIALILFLEPSNLRNAFKFDRPTGNHQTKNCCIVQSVWDREDCSWPGPSRANSEDGVVLLKKFPTSENTSSLENRPRLVRILLEKLFPLRSRW</sequence>
<gene>
    <name evidence="1" type="ORF">NE237_001051</name>
</gene>
<comment type="caution">
    <text evidence="1">The sequence shown here is derived from an EMBL/GenBank/DDBJ whole genome shotgun (WGS) entry which is preliminary data.</text>
</comment>
<dbReference type="Proteomes" id="UP001141806">
    <property type="component" value="Unassembled WGS sequence"/>
</dbReference>
<proteinExistence type="predicted"/>
<evidence type="ECO:0000313" key="2">
    <source>
        <dbReference type="Proteomes" id="UP001141806"/>
    </source>
</evidence>